<feature type="region of interest" description="Disordered" evidence="11">
    <location>
        <begin position="603"/>
        <end position="627"/>
    </location>
</feature>
<dbReference type="InterPro" id="IPR036940">
    <property type="entry name" value="PI3/4_kinase_cat_sf"/>
</dbReference>
<dbReference type="EC" id="2.7.11.1" evidence="2"/>
<feature type="compositionally biased region" description="Acidic residues" evidence="11">
    <location>
        <begin position="606"/>
        <end position="622"/>
    </location>
</feature>
<dbReference type="Pfam" id="PF00454">
    <property type="entry name" value="PI3_PI4_kinase"/>
    <property type="match status" value="1"/>
</dbReference>
<keyword evidence="17" id="KW-1185">Reference proteome</keyword>
<dbReference type="SUPFAM" id="SSF56112">
    <property type="entry name" value="Protein kinase-like (PK-like)"/>
    <property type="match status" value="1"/>
</dbReference>
<reference evidence="15" key="1">
    <citation type="submission" date="2021-01" db="EMBL/GenBank/DDBJ databases">
        <authorList>
            <person name="Corre E."/>
            <person name="Pelletier E."/>
            <person name="Niang G."/>
            <person name="Scheremetjew M."/>
            <person name="Finn R."/>
            <person name="Kale V."/>
            <person name="Holt S."/>
            <person name="Cochrane G."/>
            <person name="Meng A."/>
            <person name="Brown T."/>
            <person name="Cohen L."/>
        </authorList>
    </citation>
    <scope>NUCLEOTIDE SEQUENCE</scope>
    <source>
        <strain evidence="15">CCMP1756</strain>
    </source>
</reference>
<dbReference type="PROSITE" id="PS00916">
    <property type="entry name" value="PI3_4_KINASE_2"/>
    <property type="match status" value="1"/>
</dbReference>
<feature type="region of interest" description="Disordered" evidence="11">
    <location>
        <begin position="2977"/>
        <end position="2997"/>
    </location>
</feature>
<dbReference type="InterPro" id="IPR003152">
    <property type="entry name" value="FATC_dom"/>
</dbReference>
<evidence type="ECO:0000259" key="14">
    <source>
        <dbReference type="PROSITE" id="PS51190"/>
    </source>
</evidence>
<dbReference type="InterPro" id="IPR018936">
    <property type="entry name" value="PI3/4_kinase_CS"/>
</dbReference>
<keyword evidence="5" id="KW-0547">Nucleotide-binding</keyword>
<dbReference type="InterPro" id="IPR044107">
    <property type="entry name" value="PIKKc_ATM"/>
</dbReference>
<dbReference type="GO" id="GO:0006281">
    <property type="term" value="P:DNA repair"/>
    <property type="evidence" value="ECO:0007669"/>
    <property type="project" value="InterPro"/>
</dbReference>
<dbReference type="Pfam" id="PF02260">
    <property type="entry name" value="FATC"/>
    <property type="match status" value="1"/>
</dbReference>
<dbReference type="InterPro" id="IPR000403">
    <property type="entry name" value="PI3/4_kinase_cat_dom"/>
</dbReference>
<evidence type="ECO:0000256" key="10">
    <source>
        <dbReference type="ARBA" id="ARBA00047899"/>
    </source>
</evidence>
<dbReference type="PROSITE" id="PS00915">
    <property type="entry name" value="PI3_4_KINASE_1"/>
    <property type="match status" value="1"/>
</dbReference>
<evidence type="ECO:0000256" key="6">
    <source>
        <dbReference type="ARBA" id="ARBA00022763"/>
    </source>
</evidence>
<dbReference type="CDD" id="cd05171">
    <property type="entry name" value="PIKKc_ATM"/>
    <property type="match status" value="1"/>
</dbReference>
<evidence type="ECO:0000256" key="11">
    <source>
        <dbReference type="SAM" id="MobiDB-lite"/>
    </source>
</evidence>
<dbReference type="PROSITE" id="PS50290">
    <property type="entry name" value="PI3_4_KINASE_3"/>
    <property type="match status" value="1"/>
</dbReference>
<dbReference type="PROSITE" id="PS51189">
    <property type="entry name" value="FAT"/>
    <property type="match status" value="1"/>
</dbReference>
<dbReference type="Gene3D" id="1.10.1070.11">
    <property type="entry name" value="Phosphatidylinositol 3-/4-kinase, catalytic domain"/>
    <property type="match status" value="1"/>
</dbReference>
<keyword evidence="6" id="KW-0227">DNA damage</keyword>
<evidence type="ECO:0000259" key="13">
    <source>
        <dbReference type="PROSITE" id="PS51189"/>
    </source>
</evidence>
<dbReference type="GO" id="GO:0005634">
    <property type="term" value="C:nucleus"/>
    <property type="evidence" value="ECO:0007669"/>
    <property type="project" value="UniProtKB-SubCell"/>
</dbReference>
<keyword evidence="9" id="KW-0539">Nucleus</keyword>
<evidence type="ECO:0000256" key="5">
    <source>
        <dbReference type="ARBA" id="ARBA00022741"/>
    </source>
</evidence>
<feature type="compositionally biased region" description="Polar residues" evidence="11">
    <location>
        <begin position="2804"/>
        <end position="2821"/>
    </location>
</feature>
<keyword evidence="3" id="KW-0723">Serine/threonine-protein kinase</keyword>
<dbReference type="InterPro" id="IPR016024">
    <property type="entry name" value="ARM-type_fold"/>
</dbReference>
<dbReference type="Gene3D" id="3.30.1010.10">
    <property type="entry name" value="Phosphatidylinositol 3-kinase Catalytic Subunit, Chain A, domain 4"/>
    <property type="match status" value="1"/>
</dbReference>
<dbReference type="SMART" id="SM00146">
    <property type="entry name" value="PI3Kc"/>
    <property type="match status" value="1"/>
</dbReference>
<dbReference type="EMBL" id="HBIW01000792">
    <property type="protein sequence ID" value="CAE0685239.1"/>
    <property type="molecule type" value="Transcribed_RNA"/>
</dbReference>
<dbReference type="GO" id="GO:0005524">
    <property type="term" value="F:ATP binding"/>
    <property type="evidence" value="ECO:0007669"/>
    <property type="project" value="UniProtKB-KW"/>
</dbReference>
<evidence type="ECO:0000313" key="17">
    <source>
        <dbReference type="Proteomes" id="UP000789595"/>
    </source>
</evidence>
<dbReference type="PANTHER" id="PTHR37079">
    <property type="entry name" value="SERINE/THREONINE-PROTEIN KINASE ATM"/>
    <property type="match status" value="1"/>
</dbReference>
<dbReference type="InterPro" id="IPR011009">
    <property type="entry name" value="Kinase-like_dom_sf"/>
</dbReference>
<evidence type="ECO:0000256" key="4">
    <source>
        <dbReference type="ARBA" id="ARBA00022679"/>
    </source>
</evidence>
<evidence type="ECO:0000256" key="7">
    <source>
        <dbReference type="ARBA" id="ARBA00022777"/>
    </source>
</evidence>
<evidence type="ECO:0000259" key="12">
    <source>
        <dbReference type="PROSITE" id="PS50290"/>
    </source>
</evidence>
<evidence type="ECO:0000256" key="8">
    <source>
        <dbReference type="ARBA" id="ARBA00022840"/>
    </source>
</evidence>
<dbReference type="InterPro" id="IPR014009">
    <property type="entry name" value="PIK_FAT"/>
</dbReference>
<organism evidence="15">
    <name type="scientific">Pelagomonas calceolata</name>
    <dbReference type="NCBI Taxonomy" id="35677"/>
    <lineage>
        <taxon>Eukaryota</taxon>
        <taxon>Sar</taxon>
        <taxon>Stramenopiles</taxon>
        <taxon>Ochrophyta</taxon>
        <taxon>Pelagophyceae</taxon>
        <taxon>Pelagomonadales</taxon>
        <taxon>Pelagomonadaceae</taxon>
        <taxon>Pelagomonas</taxon>
    </lineage>
</organism>
<dbReference type="EMBL" id="CAKKNE010000005">
    <property type="protein sequence ID" value="CAH0376710.1"/>
    <property type="molecule type" value="Genomic_DNA"/>
</dbReference>
<gene>
    <name evidence="15" type="ORF">PCAL00307_LOCUS673</name>
    <name evidence="16" type="ORF">PECAL_5P13160</name>
</gene>
<feature type="region of interest" description="Disordered" evidence="11">
    <location>
        <begin position="1168"/>
        <end position="1193"/>
    </location>
</feature>
<sequence length="3051" mass="327338">MANVYAVIEDLENSKANARKKAVDALPTLLDEPAKRNQLSDASWVGLVKKSIESAKLDLLAAKKTRRAPRREVGDLVERITSWCADGPSGRRLAGCAEDLLNFSSAAYGEAGEVWCISYGRVLERLLGEPEAIEAAAVALAGRNLDGRQAARRICAPAARIARGRFPDPAPPPHERAGARKAAAAALRRLAERGADLADDRYAREALARACAGCLRNLYVEEKLDDEAPAVEVFQALAALHSRAPADAARLAARGCHGLGHVAAACVARLTDPSRGEAGIRSVQSAVFDYVAAAASRAGPELKKLLPRLARLAASNAKARAAANLGAEPQIDRRWPEAPPLRPVMRSHVALFGSLCAARAPPGWPVDGAALTSLAAEITSAARRDDASQKPGPERALKASLTSTAPPLQLLAAALEASAATNDDERVPWDCDVAVVSASQNVSTDDVLQARVEWCRVLADCVQAASSALDASSAGTQRSDERAWSLVALRRLAEASRQALDVAESSPLIEAWRSAWKSVARALGEKRRSRFSQRDLAAATSAAAGCLGLGLVDAQGLSDQQAASSLWSSPLFTETGDARTTACACSIVNGFAAKTRLDVSLVGGSDDVEEEDDDAMEDDEEREAPPRNRRQRLVRFLCRVIERCYGDDALSSVALSRAVDTVASLIAPRQPLTKPPRAPELLRGSDEHEEDAWALPTIEEVTPGQGEPPHAPGAREAGLLVDEVLTKLKSAKAAHSMRGAQVPRDRGKRRAMAAAKASSRHRNAFALARLRKLRVCGGDAQRARNLDLDVGRALQDLEKAWDYGDEDSLLELDTYADSARVLASVASTIRETAPSQLLKTNLSNLGDKVTDQVDNYGAARASRDAPVQQTREKDDLMDSDSDDGFLPQPVKTVERDSEARIPSRSRACAVWLSRAALDLASDSEVGSTAEALAQAYRRVRTRRGARACMRDRRDAGRVARAILERCGQAKAPRARACALGLLSKGWLAPNQALVVESVDDDDVKSSNAAAPEAFEALGVLLGQLATSRCAQDEVDEVVAPCTDLLLVAKDPNSTSPLAVALSRKGTARAAQVRAAATAFSTWGDKSGDAAKRLKQSCVRTVVDALVDDAQVCRQAAADGVAALFEAYPAKNHAKVWQTLCSHLPSLDQDREHDAAVCAKKSLLVMGPNNEVNLPSDENNDPDRGIGVDSDDDDDQSISANAAHWRALEATCARCVGVVAGVVNGGATDRALGALVRAATRDTMVSVAGAACARAAKAQGLASAAELLHRRLGAVVAEWCGIDATTGASTGKQAHTLAEFPYAFCGLAPTKRAFAVMASRQAAAPLAAAQDASLRFAAFSTLADLSGLGGDDAGRRHLVGNVAPQVVAGVLLRRAASREDEKESIKLARKNASQRMREFLDRELGGSERCNQFIGSRVHFVASAILEDTHSERVSEALAELASSDHSTTVKMLLQRCNATELVLRSTSLQSVGAILRGACLLEGTNDDTEDTVAIAGVVTAALSHFVRSVATEPEEVSDLLNKVVLRCLSTDAGRRALQPLVATIAVLAGSIARSDNEEDGGWMSIKRCSVSGRDKARKVVEALVMRPHPDLARASALLPSQRFASAGHHNDWDWLALFGDIHRTDPGPLERPRRAFALASLLKQLRLEGGHVSTASLATICASTTNERERSLAADCLGELGGAQSTMNDEPPLQEEDSRFPQSLATLRLRSCRAVARALVDDDPTIAKAALETMRHLSAASDEDVRRSCGDDAHSALVLPFLSDASIRAAALMDEDRHQDRQRRQDDMDMDAGPFDGEIWNQKDEKWSCRVAGALLRGCYPSTGNDALWGACASLASESVPFAALILPGVVYDVVCARAGDSAKGRKAARDLARDALSDHLSDALESGCQRKLACDIASFTRRCELELFVRSTSEERPRKKAKLDPLTIVQSSNGRGNLPYGAPLNIAASLIAQAASQTDAPWTAVLHGELAIDENTRCDQALVKAHALLGDADALDAAQENVEDDDDEDATLARGRARGTWRDVLTDLDASLGSQHKPAVASALRRLGLHHVADGYIDATTTLGAEAAWRSADWAWAPADGATDVDYDGALHGALAAVASRDQAAALKRLENARRLALAPLHRVAVQPIIDDARSKLVSICEVREAAQVSHDGGGLDDMLQRWSQRDASALGCSQGAFSSNAEPALAAREASLRALSVALGDDERTSCDLDAALLDHLASVVSLASSRNSVGTAVAATARAKVVCKSLQRIGKAQHASAPGRIKLLKARVAWSRGESHAALAVARRAVETIPPSDKRMASVRKDALSLCSDWATQNASESSSRVLEAYLRPAVKEASERRKALLALGEYVADMHASLVTRSKTPEWRQARKVASERKRELERLERLYAAVDSVGRKTPRGSGHLSLADTAEAKKIASEAGGRDHLWRQVTILKRECKMDSDQLDALTGRTEAALVESIEALCGVLMGEGACDDLARRAASTLVSLWLGNPDVDASNEQLMKVVRKAPLSRLLAFAPLLYQLSSRLASHGNNFQKTLEALLLQLAKAAPAKTILQLIALANGSRVDAGKGSTAFAKNVEGSERVRVARKLLDGLLRSEQGAVANSLDLLAQCYVDLAMADTKKIQQTYQTNPIPFSVFKANCALDTVAKKLQRSEPPPVITALGSSTSSGSDAPSLSSVVQTFKLTDSGIHRPKIVSCVGSDGLKRRQLVKGNDDVRQDAVMQQVFDAVNNLLERKRRPHGLRVRTYAIVPLAPQAGVIEWVEHTLPFGMYLVPRNEPKGAHERYFPEDLKHTQCRQRLDAIKHTSQSASSTQRKPVNTTQARKRKAFDEVCSRFRPAFRFFFLETCADAKTWLRHRDAYTRSVAANAMVGHVLGIGDRHVQNILIDSKTGEQVHIDFGIAFDQGKTLTMPEVIPFRLSRDVIDGMGCAGTRGAFFSSSVDCMSELRQNYQALTTILDVLIHDPLYRWMLTPGDASRFQREGDSQADRESAAPPDNQAAERALFRVKQKLQGYSDTTHDALSVEGQVTHLIAEATDRDNLCVLFPGWSPWC</sequence>
<evidence type="ECO:0000313" key="15">
    <source>
        <dbReference type="EMBL" id="CAE0685239.1"/>
    </source>
</evidence>
<comment type="subcellular location">
    <subcellularLocation>
        <location evidence="1">Nucleus</location>
    </subcellularLocation>
</comment>
<protein>
    <recommendedName>
        <fullName evidence="2">non-specific serine/threonine protein kinase</fullName>
        <ecNumber evidence="2">2.7.11.1</ecNumber>
    </recommendedName>
</protein>
<feature type="region of interest" description="Disordered" evidence="11">
    <location>
        <begin position="2803"/>
        <end position="2823"/>
    </location>
</feature>
<comment type="catalytic activity">
    <reaction evidence="10">
        <text>L-threonyl-[protein] + ATP = O-phospho-L-threonyl-[protein] + ADP + H(+)</text>
        <dbReference type="Rhea" id="RHEA:46608"/>
        <dbReference type="Rhea" id="RHEA-COMP:11060"/>
        <dbReference type="Rhea" id="RHEA-COMP:11605"/>
        <dbReference type="ChEBI" id="CHEBI:15378"/>
        <dbReference type="ChEBI" id="CHEBI:30013"/>
        <dbReference type="ChEBI" id="CHEBI:30616"/>
        <dbReference type="ChEBI" id="CHEBI:61977"/>
        <dbReference type="ChEBI" id="CHEBI:456216"/>
        <dbReference type="EC" id="2.7.11.1"/>
    </reaction>
</comment>
<dbReference type="Proteomes" id="UP000789595">
    <property type="component" value="Unassembled WGS sequence"/>
</dbReference>
<dbReference type="GO" id="GO:0004674">
    <property type="term" value="F:protein serine/threonine kinase activity"/>
    <property type="evidence" value="ECO:0007669"/>
    <property type="project" value="UniProtKB-KW"/>
</dbReference>
<dbReference type="SMART" id="SM01343">
    <property type="entry name" value="FATC"/>
    <property type="match status" value="1"/>
</dbReference>
<dbReference type="OrthoDB" id="381190at2759"/>
<feature type="domain" description="FATC" evidence="14">
    <location>
        <begin position="3019"/>
        <end position="3051"/>
    </location>
</feature>
<evidence type="ECO:0000256" key="1">
    <source>
        <dbReference type="ARBA" id="ARBA00004123"/>
    </source>
</evidence>
<keyword evidence="7" id="KW-0418">Kinase</keyword>
<accession>A0A7S3ZJJ1</accession>
<evidence type="ECO:0000313" key="16">
    <source>
        <dbReference type="EMBL" id="CAH0376710.1"/>
    </source>
</evidence>
<feature type="region of interest" description="Disordered" evidence="11">
    <location>
        <begin position="857"/>
        <end position="889"/>
    </location>
</feature>
<name>A0A7S3ZJJ1_9STRA</name>
<evidence type="ECO:0000256" key="9">
    <source>
        <dbReference type="ARBA" id="ARBA00023242"/>
    </source>
</evidence>
<dbReference type="PROSITE" id="PS51190">
    <property type="entry name" value="FATC"/>
    <property type="match status" value="1"/>
</dbReference>
<proteinExistence type="predicted"/>
<evidence type="ECO:0000256" key="2">
    <source>
        <dbReference type="ARBA" id="ARBA00012513"/>
    </source>
</evidence>
<evidence type="ECO:0000256" key="3">
    <source>
        <dbReference type="ARBA" id="ARBA00022527"/>
    </source>
</evidence>
<keyword evidence="8" id="KW-0067">ATP-binding</keyword>
<feature type="domain" description="PI3K/PI4K catalytic" evidence="12">
    <location>
        <begin position="2680"/>
        <end position="3006"/>
    </location>
</feature>
<dbReference type="PANTHER" id="PTHR37079:SF4">
    <property type="entry name" value="SERINE_THREONINE-PROTEIN KINASE ATM"/>
    <property type="match status" value="1"/>
</dbReference>
<feature type="domain" description="FAT" evidence="13">
    <location>
        <begin position="1951"/>
        <end position="2562"/>
    </location>
</feature>
<reference evidence="16" key="2">
    <citation type="submission" date="2021-11" db="EMBL/GenBank/DDBJ databases">
        <authorList>
            <consortium name="Genoscope - CEA"/>
            <person name="William W."/>
        </authorList>
    </citation>
    <scope>NUCLEOTIDE SEQUENCE</scope>
</reference>
<keyword evidence="4" id="KW-0808">Transferase</keyword>
<dbReference type="InterPro" id="IPR038980">
    <property type="entry name" value="ATM_plant"/>
</dbReference>
<feature type="compositionally biased region" description="Basic and acidic residues" evidence="11">
    <location>
        <begin position="2977"/>
        <end position="2990"/>
    </location>
</feature>
<dbReference type="SUPFAM" id="SSF48371">
    <property type="entry name" value="ARM repeat"/>
    <property type="match status" value="1"/>
</dbReference>